<dbReference type="CDD" id="cd03451">
    <property type="entry name" value="FkbR2"/>
    <property type="match status" value="1"/>
</dbReference>
<evidence type="ECO:0000313" key="3">
    <source>
        <dbReference type="Proteomes" id="UP001595923"/>
    </source>
</evidence>
<comment type="caution">
    <text evidence="2">The sequence shown here is derived from an EMBL/GenBank/DDBJ whole genome shotgun (WGS) entry which is preliminary data.</text>
</comment>
<evidence type="ECO:0000313" key="2">
    <source>
        <dbReference type="EMBL" id="MFC4561875.1"/>
    </source>
</evidence>
<protein>
    <submittedName>
        <fullName evidence="2">MaoC family dehydratase</fullName>
    </submittedName>
</protein>
<evidence type="ECO:0000256" key="1">
    <source>
        <dbReference type="SAM" id="MobiDB-lite"/>
    </source>
</evidence>
<keyword evidence="3" id="KW-1185">Reference proteome</keyword>
<organism evidence="2 3">
    <name type="scientific">Nocardiopsis mangrovi</name>
    <dbReference type="NCBI Taxonomy" id="1179818"/>
    <lineage>
        <taxon>Bacteria</taxon>
        <taxon>Bacillati</taxon>
        <taxon>Actinomycetota</taxon>
        <taxon>Actinomycetes</taxon>
        <taxon>Streptosporangiales</taxon>
        <taxon>Nocardiopsidaceae</taxon>
        <taxon>Nocardiopsis</taxon>
    </lineage>
</organism>
<dbReference type="PANTHER" id="PTHR43664:SF1">
    <property type="entry name" value="BETA-METHYLMALYL-COA DEHYDRATASE"/>
    <property type="match status" value="1"/>
</dbReference>
<dbReference type="Gene3D" id="3.10.129.10">
    <property type="entry name" value="Hotdog Thioesterase"/>
    <property type="match status" value="1"/>
</dbReference>
<proteinExistence type="predicted"/>
<sequence>MTEPVNAHRLVAGWDGRYFEDFTVGDIYRHPLGRTVLPVDNSWMTLLTQNTAPVHFDAHYAAQTQWGKPLVDSTFTLALVTGQSVTDISQHVMANLGWDRVRLPNPVFEGDTIYSQSEVLSTRDSRNHPDIGIVTVRTIGYNQDGVVVIVFERTIMVYRRAMAPETAGVEPVWDERSRRAAGLSEGTGA</sequence>
<dbReference type="InterPro" id="IPR052342">
    <property type="entry name" value="MCH/BMMD"/>
</dbReference>
<dbReference type="EMBL" id="JBHSFQ010000005">
    <property type="protein sequence ID" value="MFC4561875.1"/>
    <property type="molecule type" value="Genomic_DNA"/>
</dbReference>
<name>A0ABV9DT50_9ACTN</name>
<reference evidence="3" key="1">
    <citation type="journal article" date="2019" name="Int. J. Syst. Evol. Microbiol.">
        <title>The Global Catalogue of Microorganisms (GCM) 10K type strain sequencing project: providing services to taxonomists for standard genome sequencing and annotation.</title>
        <authorList>
            <consortium name="The Broad Institute Genomics Platform"/>
            <consortium name="The Broad Institute Genome Sequencing Center for Infectious Disease"/>
            <person name="Wu L."/>
            <person name="Ma J."/>
        </authorList>
    </citation>
    <scope>NUCLEOTIDE SEQUENCE [LARGE SCALE GENOMIC DNA]</scope>
    <source>
        <strain evidence="3">XZYJ18</strain>
    </source>
</reference>
<dbReference type="PANTHER" id="PTHR43664">
    <property type="entry name" value="MONOAMINE OXIDASE-RELATED"/>
    <property type="match status" value="1"/>
</dbReference>
<dbReference type="Proteomes" id="UP001595923">
    <property type="component" value="Unassembled WGS sequence"/>
</dbReference>
<gene>
    <name evidence="2" type="ORF">ACFO4E_08390</name>
</gene>
<dbReference type="InterPro" id="IPR048274">
    <property type="entry name" value="MC_hydratase"/>
</dbReference>
<dbReference type="RefSeq" id="WP_378572553.1">
    <property type="nucleotide sequence ID" value="NZ_JBHSFQ010000005.1"/>
</dbReference>
<feature type="region of interest" description="Disordered" evidence="1">
    <location>
        <begin position="169"/>
        <end position="189"/>
    </location>
</feature>
<dbReference type="SUPFAM" id="SSF54637">
    <property type="entry name" value="Thioesterase/thiol ester dehydrase-isomerase"/>
    <property type="match status" value="1"/>
</dbReference>
<dbReference type="InterPro" id="IPR029069">
    <property type="entry name" value="HotDog_dom_sf"/>
</dbReference>
<dbReference type="Pfam" id="PF19315">
    <property type="entry name" value="MC_hydratase"/>
    <property type="match status" value="1"/>
</dbReference>
<accession>A0ABV9DT50</accession>